<name>S8AJ82_DACHA</name>
<accession>S8AJ82</accession>
<dbReference type="AlphaFoldDB" id="S8AJ82"/>
<gene>
    <name evidence="1" type="ORF">H072_2979</name>
</gene>
<evidence type="ECO:0000313" key="2">
    <source>
        <dbReference type="Proteomes" id="UP000015100"/>
    </source>
</evidence>
<reference evidence="1 2" key="1">
    <citation type="journal article" date="2013" name="PLoS Genet.">
        <title>Genomic mechanisms accounting for the adaptation to parasitism in nematode-trapping fungi.</title>
        <authorList>
            <person name="Meerupati T."/>
            <person name="Andersson K.M."/>
            <person name="Friman E."/>
            <person name="Kumar D."/>
            <person name="Tunlid A."/>
            <person name="Ahren D."/>
        </authorList>
    </citation>
    <scope>NUCLEOTIDE SEQUENCE [LARGE SCALE GENOMIC DNA]</scope>
    <source>
        <strain evidence="1 2">CBS 200.50</strain>
    </source>
</reference>
<reference evidence="2" key="2">
    <citation type="submission" date="2013-04" db="EMBL/GenBank/DDBJ databases">
        <title>Genomic mechanisms accounting for the adaptation to parasitism in nematode-trapping fungi.</title>
        <authorList>
            <person name="Ahren D.G."/>
        </authorList>
    </citation>
    <scope>NUCLEOTIDE SEQUENCE [LARGE SCALE GENOMIC DNA]</scope>
    <source>
        <strain evidence="2">CBS 200.50</strain>
    </source>
</reference>
<keyword evidence="2" id="KW-1185">Reference proteome</keyword>
<dbReference type="STRING" id="1284197.S8AJ82"/>
<dbReference type="EMBL" id="AQGS01000091">
    <property type="protein sequence ID" value="EPS43030.1"/>
    <property type="molecule type" value="Genomic_DNA"/>
</dbReference>
<dbReference type="OMA" id="LMHDSNK"/>
<dbReference type="Proteomes" id="UP000015100">
    <property type="component" value="Unassembled WGS sequence"/>
</dbReference>
<dbReference type="OrthoDB" id="160374at2759"/>
<evidence type="ECO:0000313" key="1">
    <source>
        <dbReference type="EMBL" id="EPS43030.1"/>
    </source>
</evidence>
<proteinExistence type="predicted"/>
<protein>
    <recommendedName>
        <fullName evidence="3">Nucleolar 27S pre-rRNA processing Urb2/Npa2 C-terminal domain-containing protein</fullName>
    </recommendedName>
</protein>
<sequence>MVLSTAALTKSLRDKATPLLDLIPTAQSLYRTDTAVFFPGKEEWLVEWLVERLAGEAASDGRLSLKAWNTLLDLLNSPNLNPNVASAILRRHKFVAIVAKTLSEAVARYQSNHGKPLYFNDGVEDTDMRDAASSASSSGTELGSPLVRTTFGSKANQQVKRDQIRRCQQAQMLLAAVFGVLEFIRLRYDQIVGRDLETTKRRRLNLTTPIFKSPPETAANLCESYFKLIYILISSNHQFCETLAWTNICELIWKSSSYGISDAVKLASLVSERLLNPISAILSINAIPSDIKVTSAWFLDTYIFQQISSQDKRTDLLKKLEPLATACTVGEARSIQPHNISALPFILELAIEKARKDFSVKQRRHADGFISILLSWMMSITRSQSSVQNLLLEIAVRNKVAVEKSTLEASVHLALNNERLAHWGLLKTIAKIDLDVIFSTSGNAVFSKFSDVDARYCDEAEWHFIEEIVAMSVEARDLENFLDKWFKYLNETKEGQFRIWESDRFQSFVAANVEIGLASNQILTVIKKFSQPHAIKTSLVMIDSIIRGVTRIETIDKLGSSGLVVSLFNILTTNALQNDNLKLRWQYIRVLVRLLDLWPMLDFSEFIPSLKKVVMERVTTYLSSSQCSKEGTSKETSLLLTTAFLLQEHSSLSVDELQHIFGSFMVSMLTASEINDAMSWDGGFDTISTALSVSESFSIILMKRFLPVFNQFDENIQRRFITQLLEIASRGNTWASYTHIRLAWFYFVQKDSDVYESTKTRDTLFSVLLSTLQAELVDEFKLILVLETLNQCPLSAVRKSQRSSFIDVLFLILKEQKYQKHHENILNVMNKFAQLSTNTSSLASSIGKHDGIYGILTILEEIPDPTFEARLNLISLVVKHLLESQKHEKPEAQLGAAIDLASRLLDESGIIDINARAWSYCVLQGTAAVNQNTQYSLLSSKLSRLKNMLSEIIIKSTTQNCGEPTANKASRGLALDLTFLESLVSPSGNGIELSAIAMERISKRREHFDHILSRLTSKKISEEDISHLLCYGRLVAITDGRGIKPTEVAFSLANQGS</sequence>
<evidence type="ECO:0008006" key="3">
    <source>
        <dbReference type="Google" id="ProtNLM"/>
    </source>
</evidence>
<dbReference type="HOGENOM" id="CLU_289842_0_0_1"/>
<comment type="caution">
    <text evidence="1">The sequence shown here is derived from an EMBL/GenBank/DDBJ whole genome shotgun (WGS) entry which is preliminary data.</text>
</comment>
<organism evidence="1 2">
    <name type="scientific">Dactylellina haptotyla (strain CBS 200.50)</name>
    <name type="common">Nematode-trapping fungus</name>
    <name type="synonym">Monacrosporium haptotylum</name>
    <dbReference type="NCBI Taxonomy" id="1284197"/>
    <lineage>
        <taxon>Eukaryota</taxon>
        <taxon>Fungi</taxon>
        <taxon>Dikarya</taxon>
        <taxon>Ascomycota</taxon>
        <taxon>Pezizomycotina</taxon>
        <taxon>Orbiliomycetes</taxon>
        <taxon>Orbiliales</taxon>
        <taxon>Orbiliaceae</taxon>
        <taxon>Dactylellina</taxon>
    </lineage>
</organism>